<reference evidence="7" key="1">
    <citation type="journal article" date="2020" name="mSystems">
        <title>Genome- and Community-Level Interaction Insights into Carbon Utilization and Element Cycling Functions of Hydrothermarchaeota in Hydrothermal Sediment.</title>
        <authorList>
            <person name="Zhou Z."/>
            <person name="Liu Y."/>
            <person name="Xu W."/>
            <person name="Pan J."/>
            <person name="Luo Z.H."/>
            <person name="Li M."/>
        </authorList>
    </citation>
    <scope>NUCLEOTIDE SEQUENCE [LARGE SCALE GENOMIC DNA]</scope>
    <source>
        <strain evidence="7">SpSt-87</strain>
    </source>
</reference>
<dbReference type="PANTHER" id="PTHR43845">
    <property type="entry name" value="BLR5969 PROTEIN"/>
    <property type="match status" value="1"/>
</dbReference>
<dbReference type="FunFam" id="3.40.50.12780:FF:000016">
    <property type="entry name" value="Phenylacetate-coenzyme A ligase"/>
    <property type="match status" value="1"/>
</dbReference>
<keyword evidence="4" id="KW-0547">Nucleotide-binding</keyword>
<sequence length="413" mass="46837">MTDVEKGVYLSRSGIDEIKRKRFRNILKYVYDNSPFYRRLFKDNGIDIESIKGPEDISKLPLTTKQHLREAYPLKMACVPKENIVRIQMSGGTTGQPVIIPYTRHDVEQWKEMLLRDFYIAGITSKDVIQITPAFGLWNGGFGFHFAADAINAFVIPIGAGNTRNQVKFMVDFGTTVLCATASYPMRIAEVAEEMGYDPAELPVEKMLLGAEPWSEEMRRQIEKIFDCRTYDIPGLTEMGGVGTVGFECPGRNGLHIWEDNYIVEVIDPETGEVVDDGEEGEVVYTSLNREAMPLIRYRSGEISAVVSRERCECGIEHMTIRRIRGRTDDMVIYRGVKFYPSDIEQILASYGVRHYRIEVGDGIKVIFEGENGLERRVAKDIKEFLGFSPLITVVPPGSLERFEGKAKRLFRG</sequence>
<feature type="domain" description="AMP-dependent ligase C-terminal" evidence="6">
    <location>
        <begin position="336"/>
        <end position="411"/>
    </location>
</feature>
<dbReference type="PANTHER" id="PTHR43845:SF1">
    <property type="entry name" value="BLR5969 PROTEIN"/>
    <property type="match status" value="1"/>
</dbReference>
<dbReference type="AlphaFoldDB" id="A0A7C3RB59"/>
<proteinExistence type="predicted"/>
<evidence type="ECO:0000259" key="5">
    <source>
        <dbReference type="Pfam" id="PF00501"/>
    </source>
</evidence>
<dbReference type="GO" id="GO:0010124">
    <property type="term" value="P:phenylacetate catabolic process"/>
    <property type="evidence" value="ECO:0007669"/>
    <property type="project" value="InterPro"/>
</dbReference>
<dbReference type="Pfam" id="PF14535">
    <property type="entry name" value="AMP-binding_C_2"/>
    <property type="match status" value="1"/>
</dbReference>
<comment type="subunit">
    <text evidence="2">Monomer.</text>
</comment>
<dbReference type="Gene3D" id="3.40.50.12780">
    <property type="entry name" value="N-terminal domain of ligase-like"/>
    <property type="match status" value="1"/>
</dbReference>
<protein>
    <submittedName>
        <fullName evidence="7">Phenylacetate--CoA ligase family protein</fullName>
    </submittedName>
</protein>
<dbReference type="CDD" id="cd05913">
    <property type="entry name" value="PaaK"/>
    <property type="match status" value="1"/>
</dbReference>
<dbReference type="GO" id="GO:0047475">
    <property type="term" value="F:phenylacetate-CoA ligase activity"/>
    <property type="evidence" value="ECO:0007669"/>
    <property type="project" value="InterPro"/>
</dbReference>
<dbReference type="Gene3D" id="3.30.300.30">
    <property type="match status" value="1"/>
</dbReference>
<gene>
    <name evidence="7" type="ORF">ENW66_04115</name>
</gene>
<evidence type="ECO:0000259" key="6">
    <source>
        <dbReference type="Pfam" id="PF14535"/>
    </source>
</evidence>
<keyword evidence="3 7" id="KW-0436">Ligase</keyword>
<evidence type="ECO:0000256" key="2">
    <source>
        <dbReference type="ARBA" id="ARBA00011245"/>
    </source>
</evidence>
<dbReference type="InterPro" id="IPR011880">
    <property type="entry name" value="PA_CoA_ligase"/>
</dbReference>
<comment type="pathway">
    <text evidence="1">Aromatic compound metabolism.</text>
</comment>
<accession>A0A7C3RB59</accession>
<evidence type="ECO:0000256" key="3">
    <source>
        <dbReference type="ARBA" id="ARBA00022598"/>
    </source>
</evidence>
<feature type="domain" description="AMP-dependent synthetase/ligase" evidence="5">
    <location>
        <begin position="64"/>
        <end position="285"/>
    </location>
</feature>
<dbReference type="InterPro" id="IPR045851">
    <property type="entry name" value="AMP-bd_C_sf"/>
</dbReference>
<dbReference type="SUPFAM" id="SSF56801">
    <property type="entry name" value="Acetyl-CoA synthetase-like"/>
    <property type="match status" value="1"/>
</dbReference>
<organism evidence="7">
    <name type="scientific">Archaeoglobus fulgidus</name>
    <dbReference type="NCBI Taxonomy" id="2234"/>
    <lineage>
        <taxon>Archaea</taxon>
        <taxon>Methanobacteriati</taxon>
        <taxon>Methanobacteriota</taxon>
        <taxon>Archaeoglobi</taxon>
        <taxon>Archaeoglobales</taxon>
        <taxon>Archaeoglobaceae</taxon>
        <taxon>Archaeoglobus</taxon>
    </lineage>
</organism>
<dbReference type="GO" id="GO:0000166">
    <property type="term" value="F:nucleotide binding"/>
    <property type="evidence" value="ECO:0007669"/>
    <property type="project" value="UniProtKB-KW"/>
</dbReference>
<evidence type="ECO:0000313" key="7">
    <source>
        <dbReference type="EMBL" id="HFW32124.1"/>
    </source>
</evidence>
<evidence type="ECO:0000256" key="1">
    <source>
        <dbReference type="ARBA" id="ARBA00005211"/>
    </source>
</evidence>
<name>A0A7C3RB59_ARCFL</name>
<dbReference type="InterPro" id="IPR028154">
    <property type="entry name" value="AMP-dep_Lig_C"/>
</dbReference>
<dbReference type="InterPro" id="IPR000873">
    <property type="entry name" value="AMP-dep_synth/lig_dom"/>
</dbReference>
<comment type="caution">
    <text evidence="7">The sequence shown here is derived from an EMBL/GenBank/DDBJ whole genome shotgun (WGS) entry which is preliminary data.</text>
</comment>
<dbReference type="EMBL" id="DTLB01000023">
    <property type="protein sequence ID" value="HFW32124.1"/>
    <property type="molecule type" value="Genomic_DNA"/>
</dbReference>
<dbReference type="InterPro" id="IPR042099">
    <property type="entry name" value="ANL_N_sf"/>
</dbReference>
<dbReference type="Pfam" id="PF00501">
    <property type="entry name" value="AMP-binding"/>
    <property type="match status" value="1"/>
</dbReference>
<evidence type="ECO:0000256" key="4">
    <source>
        <dbReference type="ARBA" id="ARBA00022741"/>
    </source>
</evidence>